<protein>
    <recommendedName>
        <fullName evidence="4">Lipoprotein</fullName>
    </recommendedName>
</protein>
<keyword evidence="1" id="KW-0812">Transmembrane</keyword>
<evidence type="ECO:0000256" key="1">
    <source>
        <dbReference type="SAM" id="Phobius"/>
    </source>
</evidence>
<keyword evidence="1" id="KW-0472">Membrane</keyword>
<comment type="caution">
    <text evidence="2">The sequence shown here is derived from an EMBL/GenBank/DDBJ whole genome shotgun (WGS) entry which is preliminary data.</text>
</comment>
<dbReference type="Proteomes" id="UP000322876">
    <property type="component" value="Unassembled WGS sequence"/>
</dbReference>
<dbReference type="RefSeq" id="WP_149265587.1">
    <property type="nucleotide sequence ID" value="NZ_VFJB01000003.1"/>
</dbReference>
<sequence length="86" mass="9941">MIKTNFLVFFINNIKKFAIYLIIFLLLGCVSKKIWTKPGLTQEEWERDKAQCIYEAQKATVGTYGFEIPMLVESCLKAKGYTPVKQ</sequence>
<name>A0A5A8F4F5_9BACT</name>
<gene>
    <name evidence="2" type="ORF">FHQ18_02440</name>
</gene>
<reference evidence="2 3" key="1">
    <citation type="submission" date="2019-06" db="EMBL/GenBank/DDBJ databases">
        <title>Genomic insights into carbon and energy metabolism of Deferribacter autotrophicus revealed new metabolic traits in the phylum Deferribacteres.</title>
        <authorList>
            <person name="Slobodkin A.I."/>
            <person name="Slobodkina G.B."/>
            <person name="Allioux M."/>
            <person name="Alain K."/>
            <person name="Jebbar M."/>
            <person name="Shadrin V."/>
            <person name="Kublanov I.V."/>
            <person name="Toshchakov S.V."/>
            <person name="Bonch-Osmolovskaya E.A."/>
        </authorList>
    </citation>
    <scope>NUCLEOTIDE SEQUENCE [LARGE SCALE GENOMIC DNA]</scope>
    <source>
        <strain evidence="2 3">SL50</strain>
    </source>
</reference>
<evidence type="ECO:0000313" key="3">
    <source>
        <dbReference type="Proteomes" id="UP000322876"/>
    </source>
</evidence>
<dbReference type="OrthoDB" id="7007646at2"/>
<keyword evidence="3" id="KW-1185">Reference proteome</keyword>
<dbReference type="AlphaFoldDB" id="A0A5A8F4F5"/>
<accession>A0A5A8F4F5</accession>
<proteinExistence type="predicted"/>
<evidence type="ECO:0008006" key="4">
    <source>
        <dbReference type="Google" id="ProtNLM"/>
    </source>
</evidence>
<keyword evidence="1" id="KW-1133">Transmembrane helix</keyword>
<dbReference type="EMBL" id="VFJB01000003">
    <property type="protein sequence ID" value="KAA0258827.1"/>
    <property type="molecule type" value="Genomic_DNA"/>
</dbReference>
<feature type="transmembrane region" description="Helical" evidence="1">
    <location>
        <begin position="6"/>
        <end position="27"/>
    </location>
</feature>
<evidence type="ECO:0000313" key="2">
    <source>
        <dbReference type="EMBL" id="KAA0258827.1"/>
    </source>
</evidence>
<dbReference type="PROSITE" id="PS51257">
    <property type="entry name" value="PROKAR_LIPOPROTEIN"/>
    <property type="match status" value="1"/>
</dbReference>
<organism evidence="2 3">
    <name type="scientific">Deferribacter autotrophicus</name>
    <dbReference type="NCBI Taxonomy" id="500465"/>
    <lineage>
        <taxon>Bacteria</taxon>
        <taxon>Pseudomonadati</taxon>
        <taxon>Deferribacterota</taxon>
        <taxon>Deferribacteres</taxon>
        <taxon>Deferribacterales</taxon>
        <taxon>Deferribacteraceae</taxon>
        <taxon>Deferribacter</taxon>
    </lineage>
</organism>